<reference evidence="3" key="1">
    <citation type="submission" date="2013-03" db="EMBL/GenBank/DDBJ databases">
        <authorList>
            <person name="Jeffery W."/>
            <person name="Warren W."/>
            <person name="Wilson R.K."/>
        </authorList>
    </citation>
    <scope>NUCLEOTIDE SEQUENCE</scope>
    <source>
        <strain evidence="3">female</strain>
    </source>
</reference>
<dbReference type="Proteomes" id="UP000018467">
    <property type="component" value="Unassembled WGS sequence"/>
</dbReference>
<name>A0A3B1KL49_ASTMX</name>
<organism evidence="2 3">
    <name type="scientific">Astyanax mexicanus</name>
    <name type="common">Blind cave fish</name>
    <name type="synonym">Astyanax fasciatus mexicanus</name>
    <dbReference type="NCBI Taxonomy" id="7994"/>
    <lineage>
        <taxon>Eukaryota</taxon>
        <taxon>Metazoa</taxon>
        <taxon>Chordata</taxon>
        <taxon>Craniata</taxon>
        <taxon>Vertebrata</taxon>
        <taxon>Euteleostomi</taxon>
        <taxon>Actinopterygii</taxon>
        <taxon>Neopterygii</taxon>
        <taxon>Teleostei</taxon>
        <taxon>Ostariophysi</taxon>
        <taxon>Characiformes</taxon>
        <taxon>Characoidei</taxon>
        <taxon>Acestrorhamphidae</taxon>
        <taxon>Acestrorhamphinae</taxon>
        <taxon>Astyanax</taxon>
    </lineage>
</organism>
<accession>A0A3B1KL49</accession>
<sequence>LITDSVHQKSFSFLYHTNNCRQAGPTQTMHSQQPEKAPSSEAQEESTVIKSCTTSAQCSQYTNLYLDNVYLTLDVPLGFILLLERAASNKASA</sequence>
<feature type="compositionally biased region" description="Polar residues" evidence="1">
    <location>
        <begin position="22"/>
        <end position="34"/>
    </location>
</feature>
<protein>
    <submittedName>
        <fullName evidence="2">Uncharacterized protein</fullName>
    </submittedName>
</protein>
<dbReference type="AlphaFoldDB" id="A0A3B1KL49"/>
<dbReference type="InParanoid" id="A0A3B1KL49"/>
<dbReference type="Ensembl" id="ENSAMXT00000030255.1">
    <property type="protein sequence ID" value="ENSAMXP00000054554.1"/>
    <property type="gene ID" value="ENSAMXG00000033296.1"/>
</dbReference>
<reference evidence="3" key="2">
    <citation type="journal article" date="2014" name="Nat. Commun.">
        <title>The cavefish genome reveals candidate genes for eye loss.</title>
        <authorList>
            <person name="McGaugh S.E."/>
            <person name="Gross J.B."/>
            <person name="Aken B."/>
            <person name="Blin M."/>
            <person name="Borowsky R."/>
            <person name="Chalopin D."/>
            <person name="Hinaux H."/>
            <person name="Jeffery W.R."/>
            <person name="Keene A."/>
            <person name="Ma L."/>
            <person name="Minx P."/>
            <person name="Murphy D."/>
            <person name="O'Quin K.E."/>
            <person name="Retaux S."/>
            <person name="Rohner N."/>
            <person name="Searle S.M."/>
            <person name="Stahl B.A."/>
            <person name="Tabin C."/>
            <person name="Volff J.N."/>
            <person name="Yoshizawa M."/>
            <person name="Warren W.C."/>
        </authorList>
    </citation>
    <scope>NUCLEOTIDE SEQUENCE [LARGE SCALE GENOMIC DNA]</scope>
    <source>
        <strain evidence="3">female</strain>
    </source>
</reference>
<feature type="region of interest" description="Disordered" evidence="1">
    <location>
        <begin position="22"/>
        <end position="44"/>
    </location>
</feature>
<proteinExistence type="predicted"/>
<keyword evidence="3" id="KW-1185">Reference proteome</keyword>
<reference evidence="2" key="4">
    <citation type="submission" date="2025-09" db="UniProtKB">
        <authorList>
            <consortium name="Ensembl"/>
        </authorList>
    </citation>
    <scope>IDENTIFICATION</scope>
</reference>
<dbReference type="Bgee" id="ENSAMXG00000033296">
    <property type="expression patterns" value="Expressed in testis and 10 other cell types or tissues"/>
</dbReference>
<evidence type="ECO:0000256" key="1">
    <source>
        <dbReference type="SAM" id="MobiDB-lite"/>
    </source>
</evidence>
<evidence type="ECO:0000313" key="3">
    <source>
        <dbReference type="Proteomes" id="UP000018467"/>
    </source>
</evidence>
<reference evidence="2" key="3">
    <citation type="submission" date="2025-08" db="UniProtKB">
        <authorList>
            <consortium name="Ensembl"/>
        </authorList>
    </citation>
    <scope>IDENTIFICATION</scope>
</reference>
<evidence type="ECO:0000313" key="2">
    <source>
        <dbReference type="Ensembl" id="ENSAMXP00000054554.1"/>
    </source>
</evidence>